<dbReference type="InterPro" id="IPR036396">
    <property type="entry name" value="Cyt_P450_sf"/>
</dbReference>
<keyword evidence="5 9" id="KW-0560">Oxidoreductase</keyword>
<accession>A0A846X7P6</accession>
<dbReference type="InterPro" id="IPR001128">
    <property type="entry name" value="Cyt_P450"/>
</dbReference>
<evidence type="ECO:0000313" key="11">
    <source>
        <dbReference type="EMBL" id="NKY31972.1"/>
    </source>
</evidence>
<keyword evidence="6 8" id="KW-0408">Iron</keyword>
<feature type="region of interest" description="Disordered" evidence="10">
    <location>
        <begin position="1"/>
        <end position="28"/>
    </location>
</feature>
<evidence type="ECO:0000256" key="10">
    <source>
        <dbReference type="SAM" id="MobiDB-lite"/>
    </source>
</evidence>
<dbReference type="AlphaFoldDB" id="A0A846X7P6"/>
<dbReference type="InterPro" id="IPR002403">
    <property type="entry name" value="Cyt_P450_E_grp-IV"/>
</dbReference>
<keyword evidence="7 9" id="KW-0503">Monooxygenase</keyword>
<dbReference type="GO" id="GO:0016705">
    <property type="term" value="F:oxidoreductase activity, acting on paired donors, with incorporation or reduction of molecular oxygen"/>
    <property type="evidence" value="ECO:0007669"/>
    <property type="project" value="InterPro"/>
</dbReference>
<gene>
    <name evidence="11" type="ORF">HGA13_02620</name>
</gene>
<dbReference type="Proteomes" id="UP000565715">
    <property type="component" value="Unassembled WGS sequence"/>
</dbReference>
<evidence type="ECO:0000256" key="4">
    <source>
        <dbReference type="ARBA" id="ARBA00022723"/>
    </source>
</evidence>
<reference evidence="11 12" key="1">
    <citation type="submission" date="2020-04" db="EMBL/GenBank/DDBJ databases">
        <title>MicrobeNet Type strains.</title>
        <authorList>
            <person name="Nicholson A.C."/>
        </authorList>
    </citation>
    <scope>NUCLEOTIDE SEQUENCE [LARGE SCALE GENOMIC DNA]</scope>
    <source>
        <strain evidence="11 12">DSM 45078</strain>
    </source>
</reference>
<evidence type="ECO:0000256" key="2">
    <source>
        <dbReference type="ARBA" id="ARBA00010617"/>
    </source>
</evidence>
<proteinExistence type="inferred from homology"/>
<comment type="cofactor">
    <cofactor evidence="1 8">
        <name>heme</name>
        <dbReference type="ChEBI" id="CHEBI:30413"/>
    </cofactor>
</comment>
<dbReference type="Gene3D" id="1.10.630.10">
    <property type="entry name" value="Cytochrome P450"/>
    <property type="match status" value="1"/>
</dbReference>
<dbReference type="CDD" id="cd11045">
    <property type="entry name" value="CYP136-like"/>
    <property type="match status" value="1"/>
</dbReference>
<dbReference type="RefSeq" id="WP_068035644.1">
    <property type="nucleotide sequence ID" value="NZ_JAAXOO010000001.1"/>
</dbReference>
<evidence type="ECO:0000313" key="12">
    <source>
        <dbReference type="Proteomes" id="UP000565715"/>
    </source>
</evidence>
<evidence type="ECO:0000256" key="3">
    <source>
        <dbReference type="ARBA" id="ARBA00022617"/>
    </source>
</evidence>
<keyword evidence="3 8" id="KW-0349">Heme</keyword>
<dbReference type="PROSITE" id="PS00086">
    <property type="entry name" value="CYTOCHROME_P450"/>
    <property type="match status" value="1"/>
</dbReference>
<feature type="binding site" description="axial binding residue" evidence="8">
    <location>
        <position position="407"/>
    </location>
    <ligand>
        <name>heme</name>
        <dbReference type="ChEBI" id="CHEBI:30413"/>
    </ligand>
    <ligandPart>
        <name>Fe</name>
        <dbReference type="ChEBI" id="CHEBI:18248"/>
    </ligandPart>
</feature>
<sequence>MTAEALGPREETAPAQSAAPRPIPVQHRDDRGLPVVGQVFEYAKDPVALCRSRWERYGPVAPFRALGKSAVMLLGADACGEAFQNKDKALANGPAWSELVGPFFNRGLMLIDFEEHHGHRRIMQQAFTRPRLEAYTRHLHPAIEQGVSGWEPGKEFPSYRKLKQLTLDIAADLFMGGAEDTSQAEMDRINKAFIACVQAAAGIVRADIPFTRWGRAYRGRKVLEDFLRHYLPAKRAEQTDDIFSVLCHVETEDGERFSDDDVVNHMIFLMMAAHDTSTITTSTILQYLGQHPEWQQRCREESLALGPEPSMTELEGLVSIDLVMREALRLRAPVPVLVRYAVKDTVIQGVRIPAGTDLIVGVQFTHMMEDYWTDPAAFDPARFGPDRREDKSHRFAWEPFGGGVHKCIGLYFGGLEVKAIMHRLLRDYHWTLDPAYVPPMDYHSLPFPKDGLPITLLENRASSPASTG</sequence>
<name>A0A846X7P6_9NOCA</name>
<comment type="caution">
    <text evidence="11">The sequence shown here is derived from an EMBL/GenBank/DDBJ whole genome shotgun (WGS) entry which is preliminary data.</text>
</comment>
<dbReference type="GO" id="GO:0004497">
    <property type="term" value="F:monooxygenase activity"/>
    <property type="evidence" value="ECO:0007669"/>
    <property type="project" value="UniProtKB-KW"/>
</dbReference>
<dbReference type="GO" id="GO:0016125">
    <property type="term" value="P:sterol metabolic process"/>
    <property type="evidence" value="ECO:0007669"/>
    <property type="project" value="TreeGrafter"/>
</dbReference>
<keyword evidence="4 8" id="KW-0479">Metal-binding</keyword>
<dbReference type="Pfam" id="PF00067">
    <property type="entry name" value="p450"/>
    <property type="match status" value="1"/>
</dbReference>
<dbReference type="SUPFAM" id="SSF48264">
    <property type="entry name" value="Cytochrome P450"/>
    <property type="match status" value="1"/>
</dbReference>
<evidence type="ECO:0000256" key="5">
    <source>
        <dbReference type="ARBA" id="ARBA00023002"/>
    </source>
</evidence>
<protein>
    <submittedName>
        <fullName evidence="11">Cytochrome P450</fullName>
    </submittedName>
</protein>
<dbReference type="PANTHER" id="PTHR24286:SF24">
    <property type="entry name" value="LANOSTEROL 14-ALPHA DEMETHYLASE"/>
    <property type="match status" value="1"/>
</dbReference>
<dbReference type="InterPro" id="IPR017972">
    <property type="entry name" value="Cyt_P450_CS"/>
</dbReference>
<dbReference type="PRINTS" id="PR00465">
    <property type="entry name" value="EP450IV"/>
</dbReference>
<evidence type="ECO:0000256" key="8">
    <source>
        <dbReference type="PIRSR" id="PIRSR602403-1"/>
    </source>
</evidence>
<evidence type="ECO:0000256" key="6">
    <source>
        <dbReference type="ARBA" id="ARBA00023004"/>
    </source>
</evidence>
<keyword evidence="12" id="KW-1185">Reference proteome</keyword>
<organism evidence="11 12">
    <name type="scientific">Nocardia speluncae</name>
    <dbReference type="NCBI Taxonomy" id="419477"/>
    <lineage>
        <taxon>Bacteria</taxon>
        <taxon>Bacillati</taxon>
        <taxon>Actinomycetota</taxon>
        <taxon>Actinomycetes</taxon>
        <taxon>Mycobacteriales</taxon>
        <taxon>Nocardiaceae</taxon>
        <taxon>Nocardia</taxon>
    </lineage>
</organism>
<dbReference type="GO" id="GO:0005506">
    <property type="term" value="F:iron ion binding"/>
    <property type="evidence" value="ECO:0007669"/>
    <property type="project" value="InterPro"/>
</dbReference>
<dbReference type="GO" id="GO:0020037">
    <property type="term" value="F:heme binding"/>
    <property type="evidence" value="ECO:0007669"/>
    <property type="project" value="InterPro"/>
</dbReference>
<dbReference type="EMBL" id="JAAXOO010000001">
    <property type="protein sequence ID" value="NKY31972.1"/>
    <property type="molecule type" value="Genomic_DNA"/>
</dbReference>
<evidence type="ECO:0000256" key="7">
    <source>
        <dbReference type="ARBA" id="ARBA00023033"/>
    </source>
</evidence>
<dbReference type="PANTHER" id="PTHR24286">
    <property type="entry name" value="CYTOCHROME P450 26"/>
    <property type="match status" value="1"/>
</dbReference>
<evidence type="ECO:0000256" key="9">
    <source>
        <dbReference type="RuleBase" id="RU000461"/>
    </source>
</evidence>
<evidence type="ECO:0000256" key="1">
    <source>
        <dbReference type="ARBA" id="ARBA00001971"/>
    </source>
</evidence>
<comment type="similarity">
    <text evidence="2 9">Belongs to the cytochrome P450 family.</text>
</comment>